<organism evidence="1 2">
    <name type="scientific">Batillaria attramentaria</name>
    <dbReference type="NCBI Taxonomy" id="370345"/>
    <lineage>
        <taxon>Eukaryota</taxon>
        <taxon>Metazoa</taxon>
        <taxon>Spiralia</taxon>
        <taxon>Lophotrochozoa</taxon>
        <taxon>Mollusca</taxon>
        <taxon>Gastropoda</taxon>
        <taxon>Caenogastropoda</taxon>
        <taxon>Sorbeoconcha</taxon>
        <taxon>Cerithioidea</taxon>
        <taxon>Batillariidae</taxon>
        <taxon>Batillaria</taxon>
    </lineage>
</organism>
<name>A0ABD0JEZ9_9CAEN</name>
<protein>
    <submittedName>
        <fullName evidence="1">Uncharacterized protein</fullName>
    </submittedName>
</protein>
<keyword evidence="2" id="KW-1185">Reference proteome</keyword>
<sequence length="101" mass="11198">MATFSEPGSVSLDRSSDRLWESLQLYTHLTAIAVTVNTPLQVTITLRRIVMHTQNAYRRRARVVSGLVSCFAMGNVSHSVGGHCARSPIQCERIHFEIASV</sequence>
<dbReference type="Proteomes" id="UP001519460">
    <property type="component" value="Unassembled WGS sequence"/>
</dbReference>
<accession>A0ABD0JEZ9</accession>
<gene>
    <name evidence="1" type="ORF">BaRGS_00035269</name>
</gene>
<comment type="caution">
    <text evidence="1">The sequence shown here is derived from an EMBL/GenBank/DDBJ whole genome shotgun (WGS) entry which is preliminary data.</text>
</comment>
<proteinExistence type="predicted"/>
<reference evidence="1 2" key="1">
    <citation type="journal article" date="2023" name="Sci. Data">
        <title>Genome assembly of the Korean intertidal mud-creeper Batillaria attramentaria.</title>
        <authorList>
            <person name="Patra A.K."/>
            <person name="Ho P.T."/>
            <person name="Jun S."/>
            <person name="Lee S.J."/>
            <person name="Kim Y."/>
            <person name="Won Y.J."/>
        </authorList>
    </citation>
    <scope>NUCLEOTIDE SEQUENCE [LARGE SCALE GENOMIC DNA]</scope>
    <source>
        <strain evidence="1">Wonlab-2016</strain>
    </source>
</reference>
<dbReference type="AlphaFoldDB" id="A0ABD0JEZ9"/>
<evidence type="ECO:0000313" key="1">
    <source>
        <dbReference type="EMBL" id="KAK7473482.1"/>
    </source>
</evidence>
<dbReference type="EMBL" id="JACVVK020000468">
    <property type="protein sequence ID" value="KAK7473482.1"/>
    <property type="molecule type" value="Genomic_DNA"/>
</dbReference>
<evidence type="ECO:0000313" key="2">
    <source>
        <dbReference type="Proteomes" id="UP001519460"/>
    </source>
</evidence>